<feature type="compositionally biased region" description="Basic and acidic residues" evidence="1">
    <location>
        <begin position="123"/>
        <end position="134"/>
    </location>
</feature>
<feature type="compositionally biased region" description="Polar residues" evidence="1">
    <location>
        <begin position="76"/>
        <end position="87"/>
    </location>
</feature>
<dbReference type="Proteomes" id="UP000011115">
    <property type="component" value="Unassembled WGS sequence"/>
</dbReference>
<evidence type="ECO:0000256" key="2">
    <source>
        <dbReference type="SAM" id="Phobius"/>
    </source>
</evidence>
<keyword evidence="4" id="KW-1185">Reference proteome</keyword>
<dbReference type="EnsemblPlants" id="PGSC0003DMT400005717">
    <property type="protein sequence ID" value="PGSC0003DMT400005717"/>
    <property type="gene ID" value="PGSC0003DMG400002237"/>
</dbReference>
<feature type="compositionally biased region" description="Basic and acidic residues" evidence="1">
    <location>
        <begin position="258"/>
        <end position="267"/>
    </location>
</feature>
<gene>
    <name evidence="3" type="primary">LOC102596370</name>
</gene>
<accession>M0ZQB8</accession>
<feature type="compositionally biased region" description="Polar residues" evidence="1">
    <location>
        <begin position="135"/>
        <end position="145"/>
    </location>
</feature>
<name>M0ZQB8_SOLTU</name>
<dbReference type="Gramene" id="PGSC0003DMT400005716">
    <property type="protein sequence ID" value="PGSC0003DMT400005716"/>
    <property type="gene ID" value="PGSC0003DMG400002237"/>
</dbReference>
<keyword evidence="2" id="KW-1133">Transmembrane helix</keyword>
<sequence>MGSIIRYHNLFETRRLVSLLGVVFGLALMIQYFGFPYGYALSSLFTANGGQISSSQRVDQSGNFSRSDNLKHGSVVNATNTNLINETKLSDANDEEVEDGSMPPMNERSGDTLTEDVDPEDESPFKDSKLDNKSNVESLGRNSSLPPDKAADSEDDLQASNSTSESSLLRVVDTDGGGSISPAPTEAKLLEISPTALSIAPPPLVVTPQVNLDAKKEAPLISSYQNISEKEGNTGHLLESDNLPVQKRTDHAPTASHKFPEMKESNKPIDSVVSIAEMNVMQQETRTSFRSMEL</sequence>
<feature type="region of interest" description="Disordered" evidence="1">
    <location>
        <begin position="248"/>
        <end position="268"/>
    </location>
</feature>
<dbReference type="Gramene" id="PGSC0003DMT400005717">
    <property type="protein sequence ID" value="PGSC0003DMT400005717"/>
    <property type="gene ID" value="PGSC0003DMG400002237"/>
</dbReference>
<reference evidence="3" key="2">
    <citation type="submission" date="2015-06" db="UniProtKB">
        <authorList>
            <consortium name="EnsemblPlants"/>
        </authorList>
    </citation>
    <scope>IDENTIFICATION</scope>
    <source>
        <strain evidence="3">DM1-3 516 R44</strain>
    </source>
</reference>
<protein>
    <submittedName>
        <fullName evidence="3">Exostosin family protein</fullName>
    </submittedName>
</protein>
<dbReference type="EnsemblPlants" id="PGSC0003DMT400005716">
    <property type="protein sequence ID" value="PGSC0003DMT400005716"/>
    <property type="gene ID" value="PGSC0003DMG400002237"/>
</dbReference>
<keyword evidence="2" id="KW-0812">Transmembrane</keyword>
<reference evidence="4" key="1">
    <citation type="journal article" date="2011" name="Nature">
        <title>Genome sequence and analysis of the tuber crop potato.</title>
        <authorList>
            <consortium name="The Potato Genome Sequencing Consortium"/>
        </authorList>
    </citation>
    <scope>NUCLEOTIDE SEQUENCE [LARGE SCALE GENOMIC DNA]</scope>
    <source>
        <strain evidence="4">cv. DM1-3 516 R44</strain>
    </source>
</reference>
<keyword evidence="2" id="KW-0472">Membrane</keyword>
<feature type="region of interest" description="Disordered" evidence="1">
    <location>
        <begin position="55"/>
        <end position="182"/>
    </location>
</feature>
<evidence type="ECO:0000313" key="3">
    <source>
        <dbReference type="EnsemblPlants" id="PGSC0003DMT400005716"/>
    </source>
</evidence>
<feature type="compositionally biased region" description="Acidic residues" evidence="1">
    <location>
        <begin position="113"/>
        <end position="122"/>
    </location>
</feature>
<feature type="transmembrane region" description="Helical" evidence="2">
    <location>
        <begin position="16"/>
        <end position="35"/>
    </location>
</feature>
<dbReference type="ExpressionAtlas" id="M0ZQB8">
    <property type="expression patterns" value="baseline"/>
</dbReference>
<organism evidence="3 4">
    <name type="scientific">Solanum tuberosum</name>
    <name type="common">Potato</name>
    <dbReference type="NCBI Taxonomy" id="4113"/>
    <lineage>
        <taxon>Eukaryota</taxon>
        <taxon>Viridiplantae</taxon>
        <taxon>Streptophyta</taxon>
        <taxon>Embryophyta</taxon>
        <taxon>Tracheophyta</taxon>
        <taxon>Spermatophyta</taxon>
        <taxon>Magnoliopsida</taxon>
        <taxon>eudicotyledons</taxon>
        <taxon>Gunneridae</taxon>
        <taxon>Pentapetalae</taxon>
        <taxon>asterids</taxon>
        <taxon>lamiids</taxon>
        <taxon>Solanales</taxon>
        <taxon>Solanaceae</taxon>
        <taxon>Solanoideae</taxon>
        <taxon>Solaneae</taxon>
        <taxon>Solanum</taxon>
    </lineage>
</organism>
<feature type="compositionally biased region" description="Polar residues" evidence="1">
    <location>
        <begin position="158"/>
        <end position="167"/>
    </location>
</feature>
<dbReference type="OrthoDB" id="1924787at2759"/>
<feature type="compositionally biased region" description="Polar residues" evidence="1">
    <location>
        <begin position="55"/>
        <end position="67"/>
    </location>
</feature>
<proteinExistence type="predicted"/>
<dbReference type="AlphaFoldDB" id="M0ZQB8"/>
<evidence type="ECO:0000313" key="4">
    <source>
        <dbReference type="Proteomes" id="UP000011115"/>
    </source>
</evidence>
<evidence type="ECO:0000256" key="1">
    <source>
        <dbReference type="SAM" id="MobiDB-lite"/>
    </source>
</evidence>